<name>A0ABQ3TX44_STRHY</name>
<dbReference type="Gene3D" id="1.20.59.10">
    <property type="entry name" value="Chorismate mutase"/>
    <property type="match status" value="1"/>
</dbReference>
<dbReference type="NCBIfam" id="NF005894">
    <property type="entry name" value="PRK07857.1"/>
    <property type="match status" value="1"/>
</dbReference>
<gene>
    <name evidence="3" type="ORF">TPA0910_19490</name>
</gene>
<feature type="region of interest" description="Disordered" evidence="1">
    <location>
        <begin position="1"/>
        <end position="22"/>
    </location>
</feature>
<dbReference type="InterPro" id="IPR010958">
    <property type="entry name" value="Chorismate_mutase_highGC-bac"/>
</dbReference>
<dbReference type="SUPFAM" id="SSF48600">
    <property type="entry name" value="Chorismate mutase II"/>
    <property type="match status" value="1"/>
</dbReference>
<evidence type="ECO:0000313" key="4">
    <source>
        <dbReference type="Proteomes" id="UP001054854"/>
    </source>
</evidence>
<dbReference type="SMART" id="SM00830">
    <property type="entry name" value="CM_2"/>
    <property type="match status" value="1"/>
</dbReference>
<keyword evidence="4" id="KW-1185">Reference proteome</keyword>
<feature type="domain" description="Chorismate mutase" evidence="2">
    <location>
        <begin position="16"/>
        <end position="97"/>
    </location>
</feature>
<reference evidence="3" key="1">
    <citation type="submission" date="2024-05" db="EMBL/GenBank/DDBJ databases">
        <title>Whole genome shotgun sequence of Streptomyces hygroscopicus NBRC 113678.</title>
        <authorList>
            <person name="Komaki H."/>
            <person name="Tamura T."/>
        </authorList>
    </citation>
    <scope>NUCLEOTIDE SEQUENCE</scope>
    <source>
        <strain evidence="3">N11-34</strain>
    </source>
</reference>
<dbReference type="InterPro" id="IPR002701">
    <property type="entry name" value="CM_II_prokaryot"/>
</dbReference>
<dbReference type="InterPro" id="IPR036263">
    <property type="entry name" value="Chorismate_II_sf"/>
</dbReference>
<dbReference type="Proteomes" id="UP001054854">
    <property type="component" value="Unassembled WGS sequence"/>
</dbReference>
<sequence>MSSNSGSTAPEAPEAPETADVIGTARERIDALDGRILDLVRERMAVSAAIQEARIAAGGRRVQLSREMEILDRYRQRLGKPGTTLAMTLLELCRGRV</sequence>
<proteinExistence type="predicted"/>
<comment type="caution">
    <text evidence="3">The sequence shown here is derived from an EMBL/GenBank/DDBJ whole genome shotgun (WGS) entry which is preliminary data.</text>
</comment>
<evidence type="ECO:0000259" key="2">
    <source>
        <dbReference type="PROSITE" id="PS51168"/>
    </source>
</evidence>
<organism evidence="3 4">
    <name type="scientific">Streptomyces hygroscopicus</name>
    <dbReference type="NCBI Taxonomy" id="1912"/>
    <lineage>
        <taxon>Bacteria</taxon>
        <taxon>Bacillati</taxon>
        <taxon>Actinomycetota</taxon>
        <taxon>Actinomycetes</taxon>
        <taxon>Kitasatosporales</taxon>
        <taxon>Streptomycetaceae</taxon>
        <taxon>Streptomyces</taxon>
        <taxon>Streptomyces violaceusniger group</taxon>
    </lineage>
</organism>
<dbReference type="EMBL" id="BNEK01000003">
    <property type="protein sequence ID" value="GHJ27516.1"/>
    <property type="molecule type" value="Genomic_DNA"/>
</dbReference>
<protein>
    <recommendedName>
        <fullName evidence="2">Chorismate mutase domain-containing protein</fullName>
    </recommendedName>
</protein>
<dbReference type="InterPro" id="IPR036979">
    <property type="entry name" value="CM_dom_sf"/>
</dbReference>
<evidence type="ECO:0000313" key="3">
    <source>
        <dbReference type="EMBL" id="GHJ27516.1"/>
    </source>
</evidence>
<accession>A0ABQ3TX44</accession>
<dbReference type="RefSeq" id="WP_067078389.1">
    <property type="nucleotide sequence ID" value="NZ_BNEK01000003.1"/>
</dbReference>
<dbReference type="NCBIfam" id="TIGR01808">
    <property type="entry name" value="CM_M_hiGC-arch"/>
    <property type="match status" value="1"/>
</dbReference>
<evidence type="ECO:0000256" key="1">
    <source>
        <dbReference type="SAM" id="MobiDB-lite"/>
    </source>
</evidence>
<dbReference type="Pfam" id="PF01817">
    <property type="entry name" value="CM_2"/>
    <property type="match status" value="1"/>
</dbReference>
<dbReference type="PROSITE" id="PS51168">
    <property type="entry name" value="CHORISMATE_MUT_2"/>
    <property type="match status" value="1"/>
</dbReference>